<dbReference type="GO" id="GO:0140662">
    <property type="term" value="F:ATP-dependent protein folding chaperone"/>
    <property type="evidence" value="ECO:0007669"/>
    <property type="project" value="InterPro"/>
</dbReference>
<dbReference type="Gene3D" id="2.60.34.10">
    <property type="entry name" value="Substrate Binding Domain Of DNAk, Chain A, domain 1"/>
    <property type="match status" value="1"/>
</dbReference>
<sequence length="342" mass="37203">MSSKEHEVPSTIGIKIANGEFYSIVEENSAVKKRLVLTTVHDKQRSVQIDLYKSFTKTMADALYIGSLVVENIKPKSKGEPSIEMVITSNKEGNITADAIDLDSSANGEHQFLNVSLKSMDEDDRDIEIPDFELEQNEAPPSGLYEKAQAAKEEEDHKGFPWLIVILIGLLLVAVLLFFLRGYLPGVSKAESSSSSRTTTQQPAAPAQPAVPAQPAQTAPQEAQPPAQPAQPAQPATPAQPAAEAPKPVAPPPVIEAPAKAPAPAAAKSRTRPVPPVASYKVPTTIPKNGAPYKIRWGDTLWDIAEAFYRNPWQYPRIARFNNIRNPDLIISGTTIRIPPRN</sequence>
<evidence type="ECO:0000259" key="5">
    <source>
        <dbReference type="PROSITE" id="PS51782"/>
    </source>
</evidence>
<reference evidence="7" key="1">
    <citation type="submission" date="2009-12" db="EMBL/GenBank/DDBJ databases">
        <title>Complete sequence of Treponema azotonutricium strain ZAS-9.</title>
        <authorList>
            <person name="Tetu S.G."/>
            <person name="Matson E."/>
            <person name="Ren Q."/>
            <person name="Seshadri R."/>
            <person name="Elbourne L."/>
            <person name="Hassan K.A."/>
            <person name="Durkin A."/>
            <person name="Radune D."/>
            <person name="Mohamoud Y."/>
            <person name="Shay R."/>
            <person name="Jin S."/>
            <person name="Zhang X."/>
            <person name="Lucey K."/>
            <person name="Ballor N.R."/>
            <person name="Ottesen E."/>
            <person name="Rosenthal R."/>
            <person name="Allen A."/>
            <person name="Leadbetter J.R."/>
            <person name="Paulsen I.T."/>
        </authorList>
    </citation>
    <scope>NUCLEOTIDE SEQUENCE [LARGE SCALE GENOMIC DNA]</scope>
    <source>
        <strain evidence="7">ATCC BAA-888 / DSM 13862 / ZAS-9</strain>
    </source>
</reference>
<gene>
    <name evidence="6" type="ordered locus">TREAZ_2860</name>
</gene>
<keyword evidence="1" id="KW-0547">Nucleotide-binding</keyword>
<evidence type="ECO:0000313" key="7">
    <source>
        <dbReference type="Proteomes" id="UP000009222"/>
    </source>
</evidence>
<dbReference type="PROSITE" id="PS51782">
    <property type="entry name" value="LYSM"/>
    <property type="match status" value="1"/>
</dbReference>
<proteinExistence type="predicted"/>
<dbReference type="PANTHER" id="PTHR34700">
    <property type="entry name" value="POTASSIUM BINDING PROTEIN KBP"/>
    <property type="match status" value="1"/>
</dbReference>
<evidence type="ECO:0000256" key="3">
    <source>
        <dbReference type="SAM" id="MobiDB-lite"/>
    </source>
</evidence>
<keyword evidence="2" id="KW-0067">ATP-binding</keyword>
<dbReference type="InterPro" id="IPR036779">
    <property type="entry name" value="LysM_dom_sf"/>
</dbReference>
<organism evidence="6 7">
    <name type="scientific">Leadbettera azotonutricia (strain ATCC BAA-888 / DSM 13862 / ZAS-9)</name>
    <name type="common">Treponema azotonutricium</name>
    <dbReference type="NCBI Taxonomy" id="545695"/>
    <lineage>
        <taxon>Bacteria</taxon>
        <taxon>Pseudomonadati</taxon>
        <taxon>Spirochaetota</taxon>
        <taxon>Spirochaetia</taxon>
        <taxon>Spirochaetales</taxon>
        <taxon>Breznakiellaceae</taxon>
        <taxon>Leadbettera</taxon>
    </lineage>
</organism>
<feature type="transmembrane region" description="Helical" evidence="4">
    <location>
        <begin position="159"/>
        <end position="180"/>
    </location>
</feature>
<keyword evidence="4" id="KW-1133">Transmembrane helix</keyword>
<protein>
    <submittedName>
        <fullName evidence="6">LysM domain protein</fullName>
    </submittedName>
</protein>
<dbReference type="KEGG" id="taz:TREAZ_2860"/>
<dbReference type="SUPFAM" id="SSF100920">
    <property type="entry name" value="Heat shock protein 70kD (HSP70), peptide-binding domain"/>
    <property type="match status" value="1"/>
</dbReference>
<name>F5YCF0_LEAAZ</name>
<dbReference type="eggNOG" id="COG1652">
    <property type="taxonomic scope" value="Bacteria"/>
</dbReference>
<dbReference type="CDD" id="cd00118">
    <property type="entry name" value="LysM"/>
    <property type="match status" value="1"/>
</dbReference>
<evidence type="ECO:0000256" key="4">
    <source>
        <dbReference type="SAM" id="Phobius"/>
    </source>
</evidence>
<keyword evidence="4" id="KW-0812">Transmembrane</keyword>
<dbReference type="SMART" id="SM00257">
    <property type="entry name" value="LysM"/>
    <property type="match status" value="1"/>
</dbReference>
<reference evidence="6 7" key="2">
    <citation type="journal article" date="2011" name="ISME J.">
        <title>RNA-seq reveals cooperative metabolic interactions between two termite-gut spirochete species in co-culture.</title>
        <authorList>
            <person name="Rosenthal A.Z."/>
            <person name="Matson E.G."/>
            <person name="Eldar A."/>
            <person name="Leadbetter J.R."/>
        </authorList>
    </citation>
    <scope>NUCLEOTIDE SEQUENCE [LARGE SCALE GENOMIC DNA]</scope>
    <source>
        <strain evidence="7">ATCC BAA-888 / DSM 13862 / ZAS-9</strain>
    </source>
</reference>
<dbReference type="Pfam" id="PF00012">
    <property type="entry name" value="HSP70"/>
    <property type="match status" value="1"/>
</dbReference>
<feature type="region of interest" description="Disordered" evidence="3">
    <location>
        <begin position="188"/>
        <end position="275"/>
    </location>
</feature>
<dbReference type="EMBL" id="CP001841">
    <property type="protein sequence ID" value="AEF82473.1"/>
    <property type="molecule type" value="Genomic_DNA"/>
</dbReference>
<dbReference type="Gene3D" id="3.10.350.10">
    <property type="entry name" value="LysM domain"/>
    <property type="match status" value="1"/>
</dbReference>
<feature type="domain" description="LysM" evidence="5">
    <location>
        <begin position="291"/>
        <end position="338"/>
    </location>
</feature>
<evidence type="ECO:0000313" key="6">
    <source>
        <dbReference type="EMBL" id="AEF82473.1"/>
    </source>
</evidence>
<evidence type="ECO:0000256" key="2">
    <source>
        <dbReference type="ARBA" id="ARBA00022840"/>
    </source>
</evidence>
<dbReference type="AlphaFoldDB" id="F5YCF0"/>
<feature type="compositionally biased region" description="Low complexity" evidence="3">
    <location>
        <begin position="256"/>
        <end position="268"/>
    </location>
</feature>
<dbReference type="InterPro" id="IPR052196">
    <property type="entry name" value="Bact_Kbp"/>
</dbReference>
<dbReference type="HOGENOM" id="CLU_767138_0_0_12"/>
<evidence type="ECO:0000256" key="1">
    <source>
        <dbReference type="ARBA" id="ARBA00022741"/>
    </source>
</evidence>
<dbReference type="Pfam" id="PF01476">
    <property type="entry name" value="LysM"/>
    <property type="match status" value="1"/>
</dbReference>
<dbReference type="Proteomes" id="UP000009222">
    <property type="component" value="Chromosome"/>
</dbReference>
<dbReference type="STRING" id="545695.TREAZ_2860"/>
<accession>F5YCF0</accession>
<feature type="compositionally biased region" description="Low complexity" evidence="3">
    <location>
        <begin position="192"/>
        <end position="247"/>
    </location>
</feature>
<dbReference type="PANTHER" id="PTHR34700:SF4">
    <property type="entry name" value="PHAGE-LIKE ELEMENT PBSX PROTEIN XKDP"/>
    <property type="match status" value="1"/>
</dbReference>
<dbReference type="GO" id="GO:0005524">
    <property type="term" value="F:ATP binding"/>
    <property type="evidence" value="ECO:0007669"/>
    <property type="project" value="UniProtKB-KW"/>
</dbReference>
<keyword evidence="4" id="KW-0472">Membrane</keyword>
<keyword evidence="7" id="KW-1185">Reference proteome</keyword>
<dbReference type="InParanoid" id="F5YCF0"/>
<dbReference type="InterPro" id="IPR013126">
    <property type="entry name" value="Hsp_70_fam"/>
</dbReference>
<dbReference type="SUPFAM" id="SSF54106">
    <property type="entry name" value="LysM domain"/>
    <property type="match status" value="1"/>
</dbReference>
<dbReference type="InterPro" id="IPR029047">
    <property type="entry name" value="HSP70_peptide-bd_sf"/>
</dbReference>
<dbReference type="InterPro" id="IPR018392">
    <property type="entry name" value="LysM"/>
</dbReference>